<proteinExistence type="predicted"/>
<accession>A0A225VGI9</accession>
<dbReference type="AlphaFoldDB" id="A0A225VGI9"/>
<evidence type="ECO:0000256" key="1">
    <source>
        <dbReference type="SAM" id="MobiDB-lite"/>
    </source>
</evidence>
<evidence type="ECO:0000313" key="3">
    <source>
        <dbReference type="Proteomes" id="UP000198211"/>
    </source>
</evidence>
<comment type="caution">
    <text evidence="2">The sequence shown here is derived from an EMBL/GenBank/DDBJ whole genome shotgun (WGS) entry which is preliminary data.</text>
</comment>
<name>A0A225VGI9_9STRA</name>
<gene>
    <name evidence="2" type="ORF">PHMEG_00024297</name>
</gene>
<dbReference type="EMBL" id="NBNE01005262">
    <property type="protein sequence ID" value="OWZ03897.1"/>
    <property type="molecule type" value="Genomic_DNA"/>
</dbReference>
<reference evidence="3" key="1">
    <citation type="submission" date="2017-03" db="EMBL/GenBank/DDBJ databases">
        <title>Phytopthora megakarya and P. palmivora, two closely related causual agents of cacao black pod achieved similar genome size and gene model numbers by different mechanisms.</title>
        <authorList>
            <person name="Ali S."/>
            <person name="Shao J."/>
            <person name="Larry D.J."/>
            <person name="Kronmiller B."/>
            <person name="Shen D."/>
            <person name="Strem M.D."/>
            <person name="Melnick R.L."/>
            <person name="Guiltinan M.J."/>
            <person name="Tyler B.M."/>
            <person name="Meinhardt L.W."/>
            <person name="Bailey B.A."/>
        </authorList>
    </citation>
    <scope>NUCLEOTIDE SEQUENCE [LARGE SCALE GENOMIC DNA]</scope>
    <source>
        <strain evidence="3">zdho120</strain>
    </source>
</reference>
<dbReference type="Proteomes" id="UP000198211">
    <property type="component" value="Unassembled WGS sequence"/>
</dbReference>
<sequence>MAHNYNLPYLFKYDFAAVLEATSEETKAAARSGCSASSAPSLCDSTRRRDTEADLPCPNINERTVSDRYAGSRVVSSKVLGGKFTIGDLFGGDGYTVEMDEISLKKVEVWLRAILQGVLDSC</sequence>
<organism evidence="2 3">
    <name type="scientific">Phytophthora megakarya</name>
    <dbReference type="NCBI Taxonomy" id="4795"/>
    <lineage>
        <taxon>Eukaryota</taxon>
        <taxon>Sar</taxon>
        <taxon>Stramenopiles</taxon>
        <taxon>Oomycota</taxon>
        <taxon>Peronosporomycetes</taxon>
        <taxon>Peronosporales</taxon>
        <taxon>Peronosporaceae</taxon>
        <taxon>Phytophthora</taxon>
    </lineage>
</organism>
<evidence type="ECO:0000313" key="2">
    <source>
        <dbReference type="EMBL" id="OWZ03897.1"/>
    </source>
</evidence>
<keyword evidence="3" id="KW-1185">Reference proteome</keyword>
<protein>
    <submittedName>
        <fullName evidence="2">Uncharacterized protein</fullName>
    </submittedName>
</protein>
<feature type="region of interest" description="Disordered" evidence="1">
    <location>
        <begin position="34"/>
        <end position="56"/>
    </location>
</feature>